<organism evidence="3 4">
    <name type="scientific">Pirellulimonas nuda</name>
    <dbReference type="NCBI Taxonomy" id="2528009"/>
    <lineage>
        <taxon>Bacteria</taxon>
        <taxon>Pseudomonadati</taxon>
        <taxon>Planctomycetota</taxon>
        <taxon>Planctomycetia</taxon>
        <taxon>Pirellulales</taxon>
        <taxon>Lacipirellulaceae</taxon>
        <taxon>Pirellulimonas</taxon>
    </lineage>
</organism>
<dbReference type="PANTHER" id="PTHR42834">
    <property type="entry name" value="ENDONUCLEASE/EXONUCLEASE/PHOSPHATASE FAMILY PROTEIN (AFU_ORTHOLOGUE AFUA_3G09210)"/>
    <property type="match status" value="1"/>
</dbReference>
<protein>
    <submittedName>
        <fullName evidence="3">Endonuclease/Exonuclease/phosphatase family protein</fullName>
    </submittedName>
</protein>
<dbReference type="AlphaFoldDB" id="A0A518DEQ5"/>
<evidence type="ECO:0000256" key="1">
    <source>
        <dbReference type="SAM" id="SignalP"/>
    </source>
</evidence>
<keyword evidence="4" id="KW-1185">Reference proteome</keyword>
<dbReference type="PROSITE" id="PS51257">
    <property type="entry name" value="PROKAR_LIPOPROTEIN"/>
    <property type="match status" value="1"/>
</dbReference>
<evidence type="ECO:0000313" key="3">
    <source>
        <dbReference type="EMBL" id="QDU89953.1"/>
    </source>
</evidence>
<dbReference type="SUPFAM" id="SSF56219">
    <property type="entry name" value="DNase I-like"/>
    <property type="match status" value="1"/>
</dbReference>
<dbReference type="InterPro" id="IPR005135">
    <property type="entry name" value="Endo/exonuclease/phosphatase"/>
</dbReference>
<dbReference type="InterPro" id="IPR036691">
    <property type="entry name" value="Endo/exonu/phosph_ase_sf"/>
</dbReference>
<keyword evidence="3" id="KW-0255">Endonuclease</keyword>
<evidence type="ECO:0000313" key="4">
    <source>
        <dbReference type="Proteomes" id="UP000317429"/>
    </source>
</evidence>
<keyword evidence="1" id="KW-0732">Signal</keyword>
<name>A0A518DEQ5_9BACT</name>
<keyword evidence="3" id="KW-0378">Hydrolase</keyword>
<dbReference type="OrthoDB" id="248176at2"/>
<feature type="domain" description="Endonuclease/exonuclease/phosphatase" evidence="2">
    <location>
        <begin position="66"/>
        <end position="337"/>
    </location>
</feature>
<dbReference type="Pfam" id="PF03372">
    <property type="entry name" value="Exo_endo_phos"/>
    <property type="match status" value="1"/>
</dbReference>
<keyword evidence="3" id="KW-0269">Exonuclease</keyword>
<dbReference type="KEGG" id="pnd:Pla175_33500"/>
<keyword evidence="3" id="KW-0540">Nuclease</keyword>
<feature type="chain" id="PRO_5021756218" evidence="1">
    <location>
        <begin position="29"/>
        <end position="360"/>
    </location>
</feature>
<evidence type="ECO:0000259" key="2">
    <source>
        <dbReference type="Pfam" id="PF03372"/>
    </source>
</evidence>
<gene>
    <name evidence="3" type="ORF">Pla175_33500</name>
</gene>
<proteinExistence type="predicted"/>
<dbReference type="GO" id="GO:0004527">
    <property type="term" value="F:exonuclease activity"/>
    <property type="evidence" value="ECO:0007669"/>
    <property type="project" value="UniProtKB-KW"/>
</dbReference>
<sequence precursor="true">MSNPKRLDPSVKSIYALLLSLLACHASLAEQATPLRIVAFNCEVLKAPGVRQGQFDRYRFDPARIAHHERVAAVIETLSPDIIGLEEVISRESVDMLLGILHDKGMTDYRGYHVENSDTYSGMDVCYITRLKPDVVEGEKIRTINSEAEDPTWRAWYSAPGYNGESPRRQSTSVSRNAVYYFTVAGHKLGFLGLHLKSNPSDEAANSKRMAESIVAQRILQSEIVRRGYEPIVMGDLNDYDAEVADGDDSRDTVTKVIRNLKDFDPKRPGDELINAAALIPRKQDRYSSNWDFNENGFDDPGDVHTMIDHILFAKDLKPFVNRAFISHCTPHDTSDHFPVVLDLLLPPVSNGTVVRGAGG</sequence>
<feature type="signal peptide" evidence="1">
    <location>
        <begin position="1"/>
        <end position="28"/>
    </location>
</feature>
<dbReference type="PANTHER" id="PTHR42834:SF1">
    <property type="entry name" value="ENDONUCLEASE_EXONUCLEASE_PHOSPHATASE FAMILY PROTEIN (AFU_ORTHOLOGUE AFUA_3G09210)"/>
    <property type="match status" value="1"/>
</dbReference>
<reference evidence="3 4" key="1">
    <citation type="submission" date="2019-02" db="EMBL/GenBank/DDBJ databases">
        <title>Deep-cultivation of Planctomycetes and their phenomic and genomic characterization uncovers novel biology.</title>
        <authorList>
            <person name="Wiegand S."/>
            <person name="Jogler M."/>
            <person name="Boedeker C."/>
            <person name="Pinto D."/>
            <person name="Vollmers J."/>
            <person name="Rivas-Marin E."/>
            <person name="Kohn T."/>
            <person name="Peeters S.H."/>
            <person name="Heuer A."/>
            <person name="Rast P."/>
            <person name="Oberbeckmann S."/>
            <person name="Bunk B."/>
            <person name="Jeske O."/>
            <person name="Meyerdierks A."/>
            <person name="Storesund J.E."/>
            <person name="Kallscheuer N."/>
            <person name="Luecker S."/>
            <person name="Lage O.M."/>
            <person name="Pohl T."/>
            <person name="Merkel B.J."/>
            <person name="Hornburger P."/>
            <person name="Mueller R.-W."/>
            <person name="Bruemmer F."/>
            <person name="Labrenz M."/>
            <person name="Spormann A.M."/>
            <person name="Op den Camp H."/>
            <person name="Overmann J."/>
            <person name="Amann R."/>
            <person name="Jetten M.S.M."/>
            <person name="Mascher T."/>
            <person name="Medema M.H."/>
            <person name="Devos D.P."/>
            <person name="Kaster A.-K."/>
            <person name="Ovreas L."/>
            <person name="Rohde M."/>
            <person name="Galperin M.Y."/>
            <person name="Jogler C."/>
        </authorList>
    </citation>
    <scope>NUCLEOTIDE SEQUENCE [LARGE SCALE GENOMIC DNA]</scope>
    <source>
        <strain evidence="3 4">Pla175</strain>
    </source>
</reference>
<accession>A0A518DEQ5</accession>
<dbReference type="GO" id="GO:0004519">
    <property type="term" value="F:endonuclease activity"/>
    <property type="evidence" value="ECO:0007669"/>
    <property type="project" value="UniProtKB-KW"/>
</dbReference>
<dbReference type="Proteomes" id="UP000317429">
    <property type="component" value="Chromosome"/>
</dbReference>
<dbReference type="Gene3D" id="3.60.10.10">
    <property type="entry name" value="Endonuclease/exonuclease/phosphatase"/>
    <property type="match status" value="1"/>
</dbReference>
<dbReference type="EMBL" id="CP036291">
    <property type="protein sequence ID" value="QDU89953.1"/>
    <property type="molecule type" value="Genomic_DNA"/>
</dbReference>